<dbReference type="Pfam" id="PF02931">
    <property type="entry name" value="Neur_chan_LBD"/>
    <property type="match status" value="2"/>
</dbReference>
<reference evidence="21 22" key="1">
    <citation type="submission" date="2015-08" db="EMBL/GenBank/DDBJ databases">
        <title>Ancestral chromatin configuration constrains chromatin evolution on differentiating sex chromosomes in Drosophila.</title>
        <authorList>
            <person name="Zhou Q."/>
            <person name="Bachtrog D."/>
        </authorList>
    </citation>
    <scope>NUCLEOTIDE SEQUENCE [LARGE SCALE GENOMIC DNA]</scope>
    <source>
        <tissue evidence="21">Whole larvae</tissue>
    </source>
</reference>
<dbReference type="OMA" id="VEWNISS"/>
<feature type="domain" description="Neurotransmitter-gated ion-channel transmembrane" evidence="20">
    <location>
        <begin position="663"/>
        <end position="953"/>
    </location>
</feature>
<keyword evidence="11" id="KW-0675">Receptor</keyword>
<keyword evidence="10" id="KW-1015">Disulfide bond</keyword>
<feature type="compositionally biased region" description="Polar residues" evidence="18">
    <location>
        <begin position="387"/>
        <end position="406"/>
    </location>
</feature>
<keyword evidence="3 17" id="KW-0813">Transport</keyword>
<dbReference type="Gene3D" id="1.20.58.390">
    <property type="entry name" value="Neurotransmitter-gated ion-channel transmembrane domain"/>
    <property type="match status" value="3"/>
</dbReference>
<keyword evidence="14" id="KW-1071">Ligand-gated ion channel</keyword>
<dbReference type="Proteomes" id="UP000494163">
    <property type="component" value="Chromosome 2L"/>
</dbReference>
<keyword evidence="7" id="KW-0770">Synapse</keyword>
<dbReference type="NCBIfam" id="TIGR00860">
    <property type="entry name" value="LIC"/>
    <property type="match status" value="1"/>
</dbReference>
<dbReference type="InterPro" id="IPR006201">
    <property type="entry name" value="Neur_channel"/>
</dbReference>
<keyword evidence="22" id="KW-1185">Reference proteome</keyword>
<dbReference type="CDD" id="cd18997">
    <property type="entry name" value="LGIC_ECD_nAChR"/>
    <property type="match status" value="2"/>
</dbReference>
<evidence type="ECO:0000256" key="7">
    <source>
        <dbReference type="ARBA" id="ARBA00023018"/>
    </source>
</evidence>
<dbReference type="InterPro" id="IPR006029">
    <property type="entry name" value="Neurotrans-gated_channel_TM"/>
</dbReference>
<dbReference type="InterPro" id="IPR036719">
    <property type="entry name" value="Neuro-gated_channel_TM_sf"/>
</dbReference>
<dbReference type="InterPro" id="IPR002394">
    <property type="entry name" value="Nicotinic_acetylcholine_rcpt"/>
</dbReference>
<proteinExistence type="inferred from homology"/>
<protein>
    <submittedName>
        <fullName evidence="21">NAcRalpha-34E</fullName>
    </submittedName>
</protein>
<evidence type="ECO:0000256" key="13">
    <source>
        <dbReference type="ARBA" id="ARBA00023257"/>
    </source>
</evidence>
<feature type="domain" description="Neurotransmitter-gated ion-channel ligand-binding" evidence="19">
    <location>
        <begin position="485"/>
        <end position="656"/>
    </location>
</feature>
<dbReference type="STRING" id="30019.A0A0M4EG76"/>
<dbReference type="SUPFAM" id="SSF90112">
    <property type="entry name" value="Neurotransmitter-gated ion-channel transmembrane pore"/>
    <property type="match status" value="2"/>
</dbReference>
<keyword evidence="8 17" id="KW-0406">Ion transport</keyword>
<dbReference type="PRINTS" id="PR00254">
    <property type="entry name" value="NICOTINICR"/>
</dbReference>
<comment type="function">
    <text evidence="1">After binding acetylcholine, the AChR responds by an extensive change in conformation that affects all subunits and leads to opening of an ion-conducting channel across the plasma membrane.</text>
</comment>
<evidence type="ECO:0000259" key="19">
    <source>
        <dbReference type="Pfam" id="PF02931"/>
    </source>
</evidence>
<dbReference type="AlphaFoldDB" id="A0A0M4EG76"/>
<evidence type="ECO:0000256" key="17">
    <source>
        <dbReference type="RuleBase" id="RU000687"/>
    </source>
</evidence>
<sequence length="963" mass="106893">MNLRWNTSDYGGVKDLRIPPHRIWKPDVLMYNSADEGFDGTYQTNVVVRNNGSCLYVPPGIFKSTCKIDITWFPFDDQRCEMKFGSWTYDGFQLDLQLQDETGGDISSYVLNGEWELLGVPGKRNEIYYNCCPEPYIDITFAIIIRRRTLYYFFNLIIPCVLIASMALLGFTLPPDSGEKLSLAKRRRHSSAEIKAQAPPLATSSSIASSASATQLDVIAAPTSPTGTQLPIPQAKADETQVVSAPAPSIRVKSHLLRPLSPAAPAASATVATAAAGAAELHSFDLQLIKSRDNLLRYYDFMRRFYAGGSGSALNQPVLAPPLYGSSLLQSLSYPATTTTHTQSQSLAQTQAQSAVSKTSPQCSARARTPLVSSATPTSSQAPSTPVNLTKSLFSSNGQPASTSTPVALLPPPLKLELPSPPKPLPELRIPQLRGSSAAAAAAAEQLPLPLPLPPLDLERLKPITSTYLQLTRSMGLSDEDALRFDNLDEKNQLLVTNVWLKLEWNDMNLRWNTSDYGGVKDLRIPPHRIWKPDVLMYNSADEGFDGTYQTNVVVRNNGSCLYVPPGIFKSTCKIDITWFPFDDQRCEMKFGSWTYDGFQLDLQLQDETGGDISSYVLNGEWELLGVPGKRNEIYYNCCPEPYIDITFAIIIRRRTLYYFFNLIIPCVLIASMALLGFTLPPDSGEKLSLGVTILLSLTVFLNMVAETMPATSDAVPLLASSVVSTILILNYHHRNADTHEMSEWIRIVFLIWLPWILRMSRPGRPLILEFPTTPCSDTSSERKHQILSDVELKERYLMINAFPIVHRSVDMLNAKIFFMLSQLCSSSKSLLANVLDIDDDFRHNCRPMTPGGTLPHNPAFYRTVYGQGDDGSIGPIGSTRMPDAVTHHTCIKSSTEYELGLILKEIRFITDQLRKEDEDNDIANDWKFAAMVVDRLCLIIFTMFTILATIAVLLSAPHIIVS</sequence>
<dbReference type="Pfam" id="PF02932">
    <property type="entry name" value="Neur_chan_memb"/>
    <property type="match status" value="1"/>
</dbReference>
<feature type="transmembrane region" description="Helical" evidence="17">
    <location>
        <begin position="688"/>
        <end position="706"/>
    </location>
</feature>
<dbReference type="FunFam" id="1.20.58.390:FF:000037">
    <property type="entry name" value="Nicotinic acetylcholine receptor subunit alpha6"/>
    <property type="match status" value="1"/>
</dbReference>
<evidence type="ECO:0000256" key="4">
    <source>
        <dbReference type="ARBA" id="ARBA00022475"/>
    </source>
</evidence>
<comment type="subcellular location">
    <subcellularLocation>
        <location evidence="16">Postsynaptic cell membrane</location>
        <topology evidence="16">Multi-pass membrane protein</topology>
    </subcellularLocation>
</comment>
<keyword evidence="13" id="KW-0628">Postsynaptic cell membrane</keyword>
<evidence type="ECO:0000256" key="14">
    <source>
        <dbReference type="ARBA" id="ARBA00023286"/>
    </source>
</evidence>
<feature type="region of interest" description="Disordered" evidence="18">
    <location>
        <begin position="358"/>
        <end position="423"/>
    </location>
</feature>
<evidence type="ECO:0000256" key="11">
    <source>
        <dbReference type="ARBA" id="ARBA00023170"/>
    </source>
</evidence>
<dbReference type="Gene3D" id="2.70.170.10">
    <property type="entry name" value="Neurotransmitter-gated ion-channel ligand-binding domain"/>
    <property type="match status" value="2"/>
</dbReference>
<evidence type="ECO:0000256" key="12">
    <source>
        <dbReference type="ARBA" id="ARBA00023180"/>
    </source>
</evidence>
<evidence type="ECO:0000256" key="1">
    <source>
        <dbReference type="ARBA" id="ARBA00003328"/>
    </source>
</evidence>
<keyword evidence="15 17" id="KW-0407">Ion channel</keyword>
<comment type="similarity">
    <text evidence="2">Belongs to the ligand-gated ion channel (TC 1.A.9) family. Acetylcholine receptor (TC 1.A.9.1) subfamily.</text>
</comment>
<dbReference type="InterPro" id="IPR036734">
    <property type="entry name" value="Neur_chan_lig-bd_sf"/>
</dbReference>
<dbReference type="SUPFAM" id="SSF63712">
    <property type="entry name" value="Nicotinic receptor ligand binding domain-like"/>
    <property type="match status" value="2"/>
</dbReference>
<feature type="transmembrane region" description="Helical" evidence="17">
    <location>
        <begin position="150"/>
        <end position="173"/>
    </location>
</feature>
<dbReference type="OrthoDB" id="5975154at2759"/>
<organism evidence="21 22">
    <name type="scientific">Drosophila busckii</name>
    <name type="common">Fruit fly</name>
    <dbReference type="NCBI Taxonomy" id="30019"/>
    <lineage>
        <taxon>Eukaryota</taxon>
        <taxon>Metazoa</taxon>
        <taxon>Ecdysozoa</taxon>
        <taxon>Arthropoda</taxon>
        <taxon>Hexapoda</taxon>
        <taxon>Insecta</taxon>
        <taxon>Pterygota</taxon>
        <taxon>Neoptera</taxon>
        <taxon>Endopterygota</taxon>
        <taxon>Diptera</taxon>
        <taxon>Brachycera</taxon>
        <taxon>Muscomorpha</taxon>
        <taxon>Ephydroidea</taxon>
        <taxon>Drosophilidae</taxon>
        <taxon>Drosophila</taxon>
    </lineage>
</organism>
<evidence type="ECO:0000256" key="10">
    <source>
        <dbReference type="ARBA" id="ARBA00023157"/>
    </source>
</evidence>
<dbReference type="FunFam" id="2.70.170.10:FF:000016">
    <property type="entry name" value="Nicotinic acetylcholine receptor subunit"/>
    <property type="match status" value="2"/>
</dbReference>
<feature type="compositionally biased region" description="Pro residues" evidence="18">
    <location>
        <begin position="409"/>
        <end position="423"/>
    </location>
</feature>
<dbReference type="PANTHER" id="PTHR18945">
    <property type="entry name" value="NEUROTRANSMITTER GATED ION CHANNEL"/>
    <property type="match status" value="1"/>
</dbReference>
<feature type="transmembrane region" description="Helical" evidence="17">
    <location>
        <begin position="657"/>
        <end position="676"/>
    </location>
</feature>
<dbReference type="InterPro" id="IPR018000">
    <property type="entry name" value="Neurotransmitter_ion_chnl_CS"/>
</dbReference>
<dbReference type="EMBL" id="CP012523">
    <property type="protein sequence ID" value="ALC39630.1"/>
    <property type="molecule type" value="Genomic_DNA"/>
</dbReference>
<evidence type="ECO:0000313" key="21">
    <source>
        <dbReference type="EMBL" id="ALC39630.1"/>
    </source>
</evidence>
<evidence type="ECO:0000313" key="22">
    <source>
        <dbReference type="Proteomes" id="UP000494163"/>
    </source>
</evidence>
<dbReference type="GO" id="GO:0022848">
    <property type="term" value="F:acetylcholine-gated monoatomic cation-selective channel activity"/>
    <property type="evidence" value="ECO:0007669"/>
    <property type="project" value="InterPro"/>
</dbReference>
<dbReference type="PRINTS" id="PR00252">
    <property type="entry name" value="NRIONCHANNEL"/>
</dbReference>
<keyword evidence="5 17" id="KW-0812">Transmembrane</keyword>
<feature type="compositionally biased region" description="Low complexity" evidence="18">
    <location>
        <begin position="373"/>
        <end position="386"/>
    </location>
</feature>
<keyword evidence="12" id="KW-0325">Glycoprotein</keyword>
<name>A0A0M4EG76_DROBS</name>
<evidence type="ECO:0000256" key="2">
    <source>
        <dbReference type="ARBA" id="ARBA00009237"/>
    </source>
</evidence>
<dbReference type="FunFam" id="1.20.58.390:FF:000064">
    <property type="entry name" value="Neuronal acetylcholine receptor subunit alpha-7"/>
    <property type="match status" value="1"/>
</dbReference>
<evidence type="ECO:0000256" key="18">
    <source>
        <dbReference type="SAM" id="MobiDB-lite"/>
    </source>
</evidence>
<dbReference type="PROSITE" id="PS00236">
    <property type="entry name" value="NEUROTR_ION_CHANNEL"/>
    <property type="match status" value="2"/>
</dbReference>
<evidence type="ECO:0000256" key="15">
    <source>
        <dbReference type="ARBA" id="ARBA00023303"/>
    </source>
</evidence>
<keyword evidence="4" id="KW-1003">Cell membrane</keyword>
<gene>
    <name evidence="21" type="ORF">Dbus_chr2Lg1715</name>
</gene>
<dbReference type="GO" id="GO:0045211">
    <property type="term" value="C:postsynaptic membrane"/>
    <property type="evidence" value="ECO:0007669"/>
    <property type="project" value="UniProtKB-SubCell"/>
</dbReference>
<evidence type="ECO:0000256" key="8">
    <source>
        <dbReference type="ARBA" id="ARBA00023065"/>
    </source>
</evidence>
<dbReference type="CDD" id="cd19051">
    <property type="entry name" value="LGIC_TM_cation"/>
    <property type="match status" value="2"/>
</dbReference>
<dbReference type="GO" id="GO:0004888">
    <property type="term" value="F:transmembrane signaling receptor activity"/>
    <property type="evidence" value="ECO:0007669"/>
    <property type="project" value="InterPro"/>
</dbReference>
<accession>A0A0M4EG76</accession>
<keyword evidence="9 17" id="KW-0472">Membrane</keyword>
<evidence type="ECO:0000256" key="6">
    <source>
        <dbReference type="ARBA" id="ARBA00022989"/>
    </source>
</evidence>
<dbReference type="InterPro" id="IPR006202">
    <property type="entry name" value="Neur_chan_lig-bd"/>
</dbReference>
<evidence type="ECO:0000256" key="5">
    <source>
        <dbReference type="ARBA" id="ARBA00022692"/>
    </source>
</evidence>
<keyword evidence="6 17" id="KW-1133">Transmembrane helix</keyword>
<feature type="domain" description="Neurotransmitter-gated ion-channel ligand-binding" evidence="19">
    <location>
        <begin position="2"/>
        <end position="149"/>
    </location>
</feature>
<dbReference type="InterPro" id="IPR038050">
    <property type="entry name" value="Neuro_actylchol_rec"/>
</dbReference>
<evidence type="ECO:0000256" key="9">
    <source>
        <dbReference type="ARBA" id="ARBA00023136"/>
    </source>
</evidence>
<feature type="transmembrane region" description="Helical" evidence="17">
    <location>
        <begin position="937"/>
        <end position="961"/>
    </location>
</feature>
<evidence type="ECO:0000259" key="20">
    <source>
        <dbReference type="Pfam" id="PF02932"/>
    </source>
</evidence>
<evidence type="ECO:0000256" key="3">
    <source>
        <dbReference type="ARBA" id="ARBA00022448"/>
    </source>
</evidence>
<evidence type="ECO:0000256" key="16">
    <source>
        <dbReference type="ARBA" id="ARBA00034104"/>
    </source>
</evidence>
<feature type="transmembrane region" description="Helical" evidence="17">
    <location>
        <begin position="715"/>
        <end position="733"/>
    </location>
</feature>